<organism evidence="1 2">
    <name type="scientific">Melastoma candidum</name>
    <dbReference type="NCBI Taxonomy" id="119954"/>
    <lineage>
        <taxon>Eukaryota</taxon>
        <taxon>Viridiplantae</taxon>
        <taxon>Streptophyta</taxon>
        <taxon>Embryophyta</taxon>
        <taxon>Tracheophyta</taxon>
        <taxon>Spermatophyta</taxon>
        <taxon>Magnoliopsida</taxon>
        <taxon>eudicotyledons</taxon>
        <taxon>Gunneridae</taxon>
        <taxon>Pentapetalae</taxon>
        <taxon>rosids</taxon>
        <taxon>malvids</taxon>
        <taxon>Myrtales</taxon>
        <taxon>Melastomataceae</taxon>
        <taxon>Melastomatoideae</taxon>
        <taxon>Melastomateae</taxon>
        <taxon>Melastoma</taxon>
    </lineage>
</organism>
<accession>A0ACB9L357</accession>
<comment type="caution">
    <text evidence="1">The sequence shown here is derived from an EMBL/GenBank/DDBJ whole genome shotgun (WGS) entry which is preliminary data.</text>
</comment>
<reference evidence="2" key="1">
    <citation type="journal article" date="2023" name="Front. Plant Sci.">
        <title>Chromosomal-level genome assembly of Melastoma candidum provides insights into trichome evolution.</title>
        <authorList>
            <person name="Zhong Y."/>
            <person name="Wu W."/>
            <person name="Sun C."/>
            <person name="Zou P."/>
            <person name="Liu Y."/>
            <person name="Dai S."/>
            <person name="Zhou R."/>
        </authorList>
    </citation>
    <scope>NUCLEOTIDE SEQUENCE [LARGE SCALE GENOMIC DNA]</scope>
</reference>
<proteinExistence type="predicted"/>
<sequence>MAGFSDRELGMELGFPAFEDFLRDDDFIVDSDECSWNYEFRVLSDDDFSDEAGDDDDFESSVPLFWDSLQLASDGPDLVDFGDDFAVEWEDIGGGPDEGEVLSMIFDVDEDDDRGDVPGFVLDIADCDDDTDEGVDFMDLEALGNLEWEVLYELGFDSALDDETAGLPVFVDEVDDFYSAEHEPLFVRPDNGLGLLPASKSAMDDLASKSVVCAEDEDRICSICKDGLTVGEEATEMPCEHVYHSDCIFTWLRIRNTCPICRHELPTEDDNCHRERNVAADA</sequence>
<dbReference type="Proteomes" id="UP001057402">
    <property type="component" value="Chromosome 12"/>
</dbReference>
<gene>
    <name evidence="1" type="ORF">MLD38_039345</name>
</gene>
<keyword evidence="2" id="KW-1185">Reference proteome</keyword>
<evidence type="ECO:0000313" key="2">
    <source>
        <dbReference type="Proteomes" id="UP001057402"/>
    </source>
</evidence>
<name>A0ACB9L357_9MYRT</name>
<evidence type="ECO:0000313" key="1">
    <source>
        <dbReference type="EMBL" id="KAI4303749.1"/>
    </source>
</evidence>
<dbReference type="EMBL" id="CM042891">
    <property type="protein sequence ID" value="KAI4303749.1"/>
    <property type="molecule type" value="Genomic_DNA"/>
</dbReference>
<protein>
    <submittedName>
        <fullName evidence="1">Uncharacterized protein</fullName>
    </submittedName>
</protein>